<evidence type="ECO:0000259" key="1">
    <source>
        <dbReference type="Pfam" id="PF18478"/>
    </source>
</evidence>
<name>A0A939GK30_9BACT</name>
<gene>
    <name evidence="2" type="ORF">J2I47_15220</name>
</gene>
<dbReference type="EMBL" id="JAFMYV010000007">
    <property type="protein sequence ID" value="MBO0937907.1"/>
    <property type="molecule type" value="Genomic_DNA"/>
</dbReference>
<feature type="domain" description="VapC45 PIN like" evidence="1">
    <location>
        <begin position="3"/>
        <end position="86"/>
    </location>
</feature>
<dbReference type="RefSeq" id="WP_207365443.1">
    <property type="nucleotide sequence ID" value="NZ_JAFMYV010000007.1"/>
</dbReference>
<evidence type="ECO:0000313" key="3">
    <source>
        <dbReference type="Proteomes" id="UP000664034"/>
    </source>
</evidence>
<reference evidence="2" key="1">
    <citation type="submission" date="2021-03" db="EMBL/GenBank/DDBJ databases">
        <title>Fibrella sp. HMF5335 genome sequencing and assembly.</title>
        <authorList>
            <person name="Kang H."/>
            <person name="Kim H."/>
            <person name="Bae S."/>
            <person name="Joh K."/>
        </authorList>
    </citation>
    <scope>NUCLEOTIDE SEQUENCE</scope>
    <source>
        <strain evidence="2">HMF5335</strain>
    </source>
</reference>
<organism evidence="2 3">
    <name type="scientific">Fibrella rubiginis</name>
    <dbReference type="NCBI Taxonomy" id="2817060"/>
    <lineage>
        <taxon>Bacteria</taxon>
        <taxon>Pseudomonadati</taxon>
        <taxon>Bacteroidota</taxon>
        <taxon>Cytophagia</taxon>
        <taxon>Cytophagales</taxon>
        <taxon>Spirosomataceae</taxon>
        <taxon>Fibrella</taxon>
    </lineage>
</organism>
<dbReference type="Pfam" id="PF18478">
    <property type="entry name" value="PIN_10"/>
    <property type="match status" value="1"/>
</dbReference>
<proteinExistence type="predicted"/>
<sequence>MTKIYIDENLPPQIAEALNILETHANEGFEVLAIGKEFGRGAQDEDWIPKVGAEQGVVITSDYNIQRIRRQRELFQEHGVGIFFFNPPSKTGYTYWEQVEQIVKRWREIKKKCRNKRPFAFRCNSKSTEFEGM</sequence>
<dbReference type="Proteomes" id="UP000664034">
    <property type="component" value="Unassembled WGS sequence"/>
</dbReference>
<protein>
    <recommendedName>
        <fullName evidence="1">VapC45 PIN like domain-containing protein</fullName>
    </recommendedName>
</protein>
<keyword evidence="3" id="KW-1185">Reference proteome</keyword>
<comment type="caution">
    <text evidence="2">The sequence shown here is derived from an EMBL/GenBank/DDBJ whole genome shotgun (WGS) entry which is preliminary data.</text>
</comment>
<evidence type="ECO:0000313" key="2">
    <source>
        <dbReference type="EMBL" id="MBO0937907.1"/>
    </source>
</evidence>
<dbReference type="InterPro" id="IPR041375">
    <property type="entry name" value="VapC45_PIN-like"/>
</dbReference>
<accession>A0A939GK30</accession>
<dbReference type="AlphaFoldDB" id="A0A939GK30"/>